<dbReference type="OrthoDB" id="9804286at2"/>
<dbReference type="KEGG" id="sdn:Sden_1772"/>
<dbReference type="STRING" id="318161.Sden_1772"/>
<proteinExistence type="predicted"/>
<dbReference type="GO" id="GO:0004792">
    <property type="term" value="F:thiosulfate-cyanide sulfurtransferase activity"/>
    <property type="evidence" value="ECO:0007669"/>
    <property type="project" value="TreeGrafter"/>
</dbReference>
<dbReference type="PANTHER" id="PTHR10953:SF240">
    <property type="entry name" value="SULFUR CARRIER PROTEIN THIS ADENYLYLTRANSFERASE"/>
    <property type="match status" value="1"/>
</dbReference>
<gene>
    <name evidence="2" type="ordered locus">Sden_1772</name>
</gene>
<dbReference type="GO" id="GO:0016779">
    <property type="term" value="F:nucleotidyltransferase activity"/>
    <property type="evidence" value="ECO:0007669"/>
    <property type="project" value="TreeGrafter"/>
</dbReference>
<dbReference type="AlphaFoldDB" id="Q12NC0"/>
<dbReference type="InterPro" id="IPR045886">
    <property type="entry name" value="ThiF/MoeB/HesA"/>
</dbReference>
<dbReference type="RefSeq" id="WP_011496213.1">
    <property type="nucleotide sequence ID" value="NC_007954.1"/>
</dbReference>
<dbReference type="GO" id="GO:0008641">
    <property type="term" value="F:ubiquitin-like modifier activating enzyme activity"/>
    <property type="evidence" value="ECO:0007669"/>
    <property type="project" value="InterPro"/>
</dbReference>
<dbReference type="InterPro" id="IPR035985">
    <property type="entry name" value="Ubiquitin-activating_enz"/>
</dbReference>
<dbReference type="GO" id="GO:0008146">
    <property type="term" value="F:sulfotransferase activity"/>
    <property type="evidence" value="ECO:0007669"/>
    <property type="project" value="TreeGrafter"/>
</dbReference>
<dbReference type="GO" id="GO:0005829">
    <property type="term" value="C:cytosol"/>
    <property type="evidence" value="ECO:0007669"/>
    <property type="project" value="TreeGrafter"/>
</dbReference>
<reference evidence="2 3" key="1">
    <citation type="submission" date="2006-03" db="EMBL/GenBank/DDBJ databases">
        <title>Complete sequence of Shewanella denitrificans OS217.</title>
        <authorList>
            <consortium name="US DOE Joint Genome Institute"/>
            <person name="Copeland A."/>
            <person name="Lucas S."/>
            <person name="Lapidus A."/>
            <person name="Barry K."/>
            <person name="Detter J.C."/>
            <person name="Glavina del Rio T."/>
            <person name="Hammon N."/>
            <person name="Israni S."/>
            <person name="Dalin E."/>
            <person name="Tice H."/>
            <person name="Pitluck S."/>
            <person name="Brettin T."/>
            <person name="Bruce D."/>
            <person name="Han C."/>
            <person name="Tapia R."/>
            <person name="Gilna P."/>
            <person name="Kiss H."/>
            <person name="Schmutz J."/>
            <person name="Larimer F."/>
            <person name="Land M."/>
            <person name="Hauser L."/>
            <person name="Kyrpides N."/>
            <person name="Lykidis A."/>
            <person name="Richardson P."/>
        </authorList>
    </citation>
    <scope>NUCLEOTIDE SEQUENCE [LARGE SCALE GENOMIC DNA]</scope>
    <source>
        <strain evidence="3">OS217 / ATCC BAA-1090 / DSM 15013</strain>
    </source>
</reference>
<dbReference type="CDD" id="cd00757">
    <property type="entry name" value="ThiF_MoeB_HesA_family"/>
    <property type="match status" value="1"/>
</dbReference>
<dbReference type="InterPro" id="IPR000594">
    <property type="entry name" value="ThiF_NAD_FAD-bd"/>
</dbReference>
<name>Q12NC0_SHEDO</name>
<keyword evidence="3" id="KW-1185">Reference proteome</keyword>
<evidence type="ECO:0000313" key="3">
    <source>
        <dbReference type="Proteomes" id="UP000001982"/>
    </source>
</evidence>
<dbReference type="Pfam" id="PF00899">
    <property type="entry name" value="ThiF"/>
    <property type="match status" value="1"/>
</dbReference>
<dbReference type="Proteomes" id="UP000001982">
    <property type="component" value="Chromosome"/>
</dbReference>
<feature type="domain" description="THIF-type NAD/FAD binding fold" evidence="1">
    <location>
        <begin position="20"/>
        <end position="288"/>
    </location>
</feature>
<evidence type="ECO:0000313" key="2">
    <source>
        <dbReference type="EMBL" id="ABE55056.1"/>
    </source>
</evidence>
<protein>
    <submittedName>
        <fullName evidence="2">UBA/THIF-type NAD/FAD binding fold</fullName>
    </submittedName>
</protein>
<dbReference type="PANTHER" id="PTHR10953">
    <property type="entry name" value="UBIQUITIN-ACTIVATING ENZYME E1"/>
    <property type="match status" value="1"/>
</dbReference>
<sequence length="302" mass="32998">MHPKSKTATRELTDRQFIRYSRQIMLSEVDEAGQINLLNAKVFVVGMGGLGQQLVQLLAAAGVGTVLFMDFDKVELSNLPRQLLYDAHDIGKYKVNAALSKLETAYPDSHFIAVNDYFDECFFNTGHGGNKLEVLLGAMPDLVFDCTDNFIARHKINDLCVHHSLVLISAAVANFNGQLFSYIPKPNIPKKSSSNPSVNKSAANFRDTENSAPACYHCLYPRDTQIEQSCSHTGVLGPAVATLAAMQAMMGLNVLLSNSPQGGVLHKFDAKKLSWSRYGLSQDPSCPVCASRIDDNRASLAV</sequence>
<dbReference type="HOGENOM" id="CLU_013325_10_3_6"/>
<dbReference type="Gene3D" id="3.40.50.720">
    <property type="entry name" value="NAD(P)-binding Rossmann-like Domain"/>
    <property type="match status" value="1"/>
</dbReference>
<accession>Q12NC0</accession>
<dbReference type="EMBL" id="CP000302">
    <property type="protein sequence ID" value="ABE55056.1"/>
    <property type="molecule type" value="Genomic_DNA"/>
</dbReference>
<organism evidence="2 3">
    <name type="scientific">Shewanella denitrificans (strain OS217 / ATCC BAA-1090 / DSM 15013)</name>
    <dbReference type="NCBI Taxonomy" id="318161"/>
    <lineage>
        <taxon>Bacteria</taxon>
        <taxon>Pseudomonadati</taxon>
        <taxon>Pseudomonadota</taxon>
        <taxon>Gammaproteobacteria</taxon>
        <taxon>Alteromonadales</taxon>
        <taxon>Shewanellaceae</taxon>
        <taxon>Shewanella</taxon>
    </lineage>
</organism>
<dbReference type="eggNOG" id="COG0476">
    <property type="taxonomic scope" value="Bacteria"/>
</dbReference>
<evidence type="ECO:0000259" key="1">
    <source>
        <dbReference type="Pfam" id="PF00899"/>
    </source>
</evidence>
<dbReference type="SUPFAM" id="SSF69572">
    <property type="entry name" value="Activating enzymes of the ubiquitin-like proteins"/>
    <property type="match status" value="1"/>
</dbReference>